<keyword evidence="1" id="KW-0614">Plasmid</keyword>
<reference evidence="1 2" key="1">
    <citation type="submission" date="2017-06" db="EMBL/GenBank/DDBJ databases">
        <title>Genome sequencing of cyanobaciteial culture collection at National Institute for Environmental Studies (NIES).</title>
        <authorList>
            <person name="Hirose Y."/>
            <person name="Shimura Y."/>
            <person name="Fujisawa T."/>
            <person name="Nakamura Y."/>
            <person name="Kawachi M."/>
        </authorList>
    </citation>
    <scope>NUCLEOTIDE SEQUENCE [LARGE SCALE GENOMIC DNA]</scope>
    <source>
        <strain evidence="1 2">NIES-23</strain>
        <plasmid evidence="2">Plasmid Plasmid2 dna</plasmid>
    </source>
</reference>
<evidence type="ECO:0000313" key="1">
    <source>
        <dbReference type="EMBL" id="BAY73017.1"/>
    </source>
</evidence>
<organism evidence="1 2">
    <name type="scientific">Trichormus variabilis NIES-23</name>
    <dbReference type="NCBI Taxonomy" id="1973479"/>
    <lineage>
        <taxon>Bacteria</taxon>
        <taxon>Bacillati</taxon>
        <taxon>Cyanobacteriota</taxon>
        <taxon>Cyanophyceae</taxon>
        <taxon>Nostocales</taxon>
        <taxon>Nostocaceae</taxon>
        <taxon>Trichormus</taxon>
    </lineage>
</organism>
<dbReference type="EMBL" id="AP018218">
    <property type="protein sequence ID" value="BAY73017.1"/>
    <property type="molecule type" value="Genomic_DNA"/>
</dbReference>
<gene>
    <name evidence="1" type="ORF">NIES23_58450</name>
</gene>
<name>A0A1Z4KVS0_ANAVA</name>
<evidence type="ECO:0000313" key="2">
    <source>
        <dbReference type="Proteomes" id="UP000217507"/>
    </source>
</evidence>
<proteinExistence type="predicted"/>
<dbReference type="AlphaFoldDB" id="A0A1Z4KVS0"/>
<sequence length="172" mass="20114">MTELYKAGIIEVTEAEAEDEDEDLFEVAVHFDGDIFLPSVVFEGKDHALRQAKKLYDWLEANPKEIKGERLRWQSYTVNRESLREYPACYLPYYYSRYEQSLEVSIFERDQEAIAYGWLSAEPLPYYVDKENSLVVIGEISDDAVLAGWHKAIDIRIHIYSFIYQSNSSHKL</sequence>
<protein>
    <submittedName>
        <fullName evidence="1">Uncharacterized protein</fullName>
    </submittedName>
</protein>
<geneLocation type="plasmid" evidence="1">
    <name>plasmid2</name>
</geneLocation>
<accession>A0A1Z4KVS0</accession>
<dbReference type="Proteomes" id="UP000217507">
    <property type="component" value="Plasmid Plasmid2 dna"/>
</dbReference>